<comment type="subcellular location">
    <subcellularLocation>
        <location evidence="1 10">Cytoplasm</location>
    </subcellularLocation>
</comment>
<dbReference type="AlphaFoldDB" id="A0A7T0FZ12"/>
<sequence>MNDKVRVRFAPSPTGYLHIGGVRTALFNWLYARNQGGTFVLRIEDTDASRSTDESIQEILAAMAWLGLDHDEGPYRQTERQDLYNRKIQTLLDNGQAYRCYCSAERVEELRKQLQAEGKNPMYDGLCRNREDQPDEPHVIRLKSPLKGNTVFNDLLRGNISWDNTELDDFILQRTDGTPTYNFVVVVDDADMNITHVIRGDDHLSNTPKQILIFDALGLPRPKFAHISMILGNDKKRLSKRHGATSTLAYRDDGFLPDALVNYLARLGWSHGDQELFSRDELIQHFSMDSITTSAAVFNPEKLLWVNEQTIQATPDSNLATLIEPFLVKGGILEEGHSFPKDDIIRAMPALKTRGKTLIEVAQAGTFYFKETIEYEEKAVTKFLKPEAKPLLESVITGIETMAEPLQSDALEILLKKIAEDAGLKFGKLAQPMRVALTGGTASPGIYDVVLLLGKDRSLARLKHAVGLC</sequence>
<dbReference type="EC" id="6.1.1.17" evidence="10"/>
<dbReference type="HAMAP" id="MF_00022">
    <property type="entry name" value="Glu_tRNA_synth_type1"/>
    <property type="match status" value="1"/>
</dbReference>
<evidence type="ECO:0000259" key="12">
    <source>
        <dbReference type="Pfam" id="PF19269"/>
    </source>
</evidence>
<keyword evidence="5 10" id="KW-0436">Ligase</keyword>
<dbReference type="FunFam" id="3.40.50.620:FF:000007">
    <property type="entry name" value="Glutamate--tRNA ligase"/>
    <property type="match status" value="1"/>
</dbReference>
<feature type="binding site" evidence="10">
    <location>
        <position position="240"/>
    </location>
    <ligand>
        <name>ATP</name>
        <dbReference type="ChEBI" id="CHEBI:30616"/>
    </ligand>
</feature>
<dbReference type="GO" id="GO:0008270">
    <property type="term" value="F:zinc ion binding"/>
    <property type="evidence" value="ECO:0007669"/>
    <property type="project" value="InterPro"/>
</dbReference>
<dbReference type="SUPFAM" id="SSF52374">
    <property type="entry name" value="Nucleotidylyl transferase"/>
    <property type="match status" value="1"/>
</dbReference>
<evidence type="ECO:0000256" key="10">
    <source>
        <dbReference type="HAMAP-Rule" id="MF_00022"/>
    </source>
</evidence>
<evidence type="ECO:0000313" key="14">
    <source>
        <dbReference type="Proteomes" id="UP000594688"/>
    </source>
</evidence>
<accession>A0A7T0FZ12</accession>
<comment type="function">
    <text evidence="10">Catalyzes the attachment of glutamate to tRNA(Glu) in a two-step reaction: glutamate is first activated by ATP to form Glu-AMP and then transferred to the acceptor end of tRNA(Glu).</text>
</comment>
<dbReference type="CDD" id="cd00808">
    <property type="entry name" value="GluRS_core"/>
    <property type="match status" value="1"/>
</dbReference>
<reference evidence="13 14" key="1">
    <citation type="submission" date="2020-02" db="EMBL/GenBank/DDBJ databases">
        <title>Genomic and physiological characterization of two novel Nitrospinaceae genera.</title>
        <authorList>
            <person name="Mueller A.J."/>
            <person name="Jung M.-Y."/>
            <person name="Strachan C.R."/>
            <person name="Herbold C.W."/>
            <person name="Kirkegaard R.H."/>
            <person name="Daims H."/>
        </authorList>
    </citation>
    <scope>NUCLEOTIDE SEQUENCE [LARGE SCALE GENOMIC DNA]</scope>
    <source>
        <strain evidence="13">EB</strain>
    </source>
</reference>
<dbReference type="InterPro" id="IPR049940">
    <property type="entry name" value="GluQ/Sye"/>
</dbReference>
<evidence type="ECO:0000256" key="1">
    <source>
        <dbReference type="ARBA" id="ARBA00004496"/>
    </source>
</evidence>
<evidence type="ECO:0000256" key="8">
    <source>
        <dbReference type="ARBA" id="ARBA00022917"/>
    </source>
</evidence>
<dbReference type="InterPro" id="IPR001412">
    <property type="entry name" value="aa-tRNA-synth_I_CS"/>
</dbReference>
<dbReference type="GO" id="GO:0005524">
    <property type="term" value="F:ATP binding"/>
    <property type="evidence" value="ECO:0007669"/>
    <property type="project" value="UniProtKB-UniRule"/>
</dbReference>
<feature type="short sequence motif" description="'KMSKS' region" evidence="10">
    <location>
        <begin position="237"/>
        <end position="241"/>
    </location>
</feature>
<dbReference type="GO" id="GO:0004818">
    <property type="term" value="F:glutamate-tRNA ligase activity"/>
    <property type="evidence" value="ECO:0007669"/>
    <property type="project" value="UniProtKB-UniRule"/>
</dbReference>
<keyword evidence="7 10" id="KW-0067">ATP-binding</keyword>
<evidence type="ECO:0000259" key="11">
    <source>
        <dbReference type="Pfam" id="PF00749"/>
    </source>
</evidence>
<dbReference type="PRINTS" id="PR00987">
    <property type="entry name" value="TRNASYNTHGLU"/>
</dbReference>
<evidence type="ECO:0000256" key="6">
    <source>
        <dbReference type="ARBA" id="ARBA00022741"/>
    </source>
</evidence>
<dbReference type="InterPro" id="IPR014729">
    <property type="entry name" value="Rossmann-like_a/b/a_fold"/>
</dbReference>
<gene>
    <name evidence="10 13" type="primary">gltX</name>
    <name evidence="13" type="ORF">G3M70_00280</name>
</gene>
<organism evidence="13 14">
    <name type="scientific">Candidatus Nitronauta litoralis</name>
    <dbReference type="NCBI Taxonomy" id="2705533"/>
    <lineage>
        <taxon>Bacteria</taxon>
        <taxon>Pseudomonadati</taxon>
        <taxon>Nitrospinota/Tectimicrobiota group</taxon>
        <taxon>Nitrospinota</taxon>
        <taxon>Nitrospinia</taxon>
        <taxon>Nitrospinales</taxon>
        <taxon>Nitrospinaceae</taxon>
        <taxon>Candidatus Nitronauta</taxon>
    </lineage>
</organism>
<dbReference type="KEGG" id="nli:G3M70_00280"/>
<dbReference type="PROSITE" id="PS00178">
    <property type="entry name" value="AA_TRNA_LIGASE_I"/>
    <property type="match status" value="1"/>
</dbReference>
<dbReference type="InterPro" id="IPR004527">
    <property type="entry name" value="Glu-tRNA-ligase_bac/mito"/>
</dbReference>
<evidence type="ECO:0000313" key="13">
    <source>
        <dbReference type="EMBL" id="QPJ60408.1"/>
    </source>
</evidence>
<dbReference type="Proteomes" id="UP000594688">
    <property type="component" value="Chromosome"/>
</dbReference>
<feature type="short sequence motif" description="'HIGH' region" evidence="10">
    <location>
        <begin position="11"/>
        <end position="21"/>
    </location>
</feature>
<dbReference type="Gene3D" id="3.40.50.620">
    <property type="entry name" value="HUPs"/>
    <property type="match status" value="1"/>
</dbReference>
<evidence type="ECO:0000256" key="4">
    <source>
        <dbReference type="ARBA" id="ARBA00022490"/>
    </source>
</evidence>
<dbReference type="NCBIfam" id="TIGR00464">
    <property type="entry name" value="gltX_bact"/>
    <property type="match status" value="1"/>
</dbReference>
<dbReference type="PANTHER" id="PTHR43311:SF2">
    <property type="entry name" value="GLUTAMATE--TRNA LIGASE, MITOCHONDRIAL-RELATED"/>
    <property type="match status" value="1"/>
</dbReference>
<dbReference type="InterPro" id="IPR045462">
    <property type="entry name" value="aa-tRNA-synth_I_cd-bd"/>
</dbReference>
<evidence type="ECO:0000256" key="7">
    <source>
        <dbReference type="ARBA" id="ARBA00022840"/>
    </source>
</evidence>
<keyword evidence="9 10" id="KW-0030">Aminoacyl-tRNA synthetase</keyword>
<feature type="domain" description="Glutamyl/glutaminyl-tRNA synthetase class Ib catalytic" evidence="11">
    <location>
        <begin position="4"/>
        <end position="305"/>
    </location>
</feature>
<dbReference type="Pfam" id="PF19269">
    <property type="entry name" value="Anticodon_2"/>
    <property type="match status" value="1"/>
</dbReference>
<keyword evidence="4 10" id="KW-0963">Cytoplasm</keyword>
<proteinExistence type="inferred from homology"/>
<comment type="subunit">
    <text evidence="3 10">Monomer.</text>
</comment>
<evidence type="ECO:0000256" key="2">
    <source>
        <dbReference type="ARBA" id="ARBA00007894"/>
    </source>
</evidence>
<feature type="domain" description="Aminoacyl-tRNA synthetase class I anticodon-binding" evidence="12">
    <location>
        <begin position="319"/>
        <end position="465"/>
    </location>
</feature>
<dbReference type="InterPro" id="IPR000924">
    <property type="entry name" value="Glu/Gln-tRNA-synth"/>
</dbReference>
<dbReference type="InterPro" id="IPR033910">
    <property type="entry name" value="GluRS_core"/>
</dbReference>
<dbReference type="GO" id="GO:0006424">
    <property type="term" value="P:glutamyl-tRNA aminoacylation"/>
    <property type="evidence" value="ECO:0007669"/>
    <property type="project" value="UniProtKB-UniRule"/>
</dbReference>
<comment type="similarity">
    <text evidence="2 10">Belongs to the class-I aminoacyl-tRNA synthetase family. Glutamate--tRNA ligase type 1 subfamily.</text>
</comment>
<dbReference type="InterPro" id="IPR020751">
    <property type="entry name" value="aa-tRNA-synth_I_codon-bd_sub2"/>
</dbReference>
<evidence type="ECO:0000256" key="5">
    <source>
        <dbReference type="ARBA" id="ARBA00022598"/>
    </source>
</evidence>
<dbReference type="GO" id="GO:0000049">
    <property type="term" value="F:tRNA binding"/>
    <property type="evidence" value="ECO:0007669"/>
    <property type="project" value="InterPro"/>
</dbReference>
<comment type="caution">
    <text evidence="10">Lacks conserved residue(s) required for the propagation of feature annotation.</text>
</comment>
<dbReference type="InterPro" id="IPR020058">
    <property type="entry name" value="Glu/Gln-tRNA-synth_Ib_cat-dom"/>
</dbReference>
<keyword evidence="6 10" id="KW-0547">Nucleotide-binding</keyword>
<protein>
    <recommendedName>
        <fullName evidence="10">Glutamate--tRNA ligase</fullName>
        <ecNumber evidence="10">6.1.1.17</ecNumber>
    </recommendedName>
    <alternativeName>
        <fullName evidence="10">Glutamyl-tRNA synthetase</fullName>
        <shortName evidence="10">GluRS</shortName>
    </alternativeName>
</protein>
<dbReference type="EMBL" id="CP048685">
    <property type="protein sequence ID" value="QPJ60408.1"/>
    <property type="molecule type" value="Genomic_DNA"/>
</dbReference>
<dbReference type="GO" id="GO:0005829">
    <property type="term" value="C:cytosol"/>
    <property type="evidence" value="ECO:0007669"/>
    <property type="project" value="TreeGrafter"/>
</dbReference>
<dbReference type="SUPFAM" id="SSF48163">
    <property type="entry name" value="An anticodon-binding domain of class I aminoacyl-tRNA synthetases"/>
    <property type="match status" value="1"/>
</dbReference>
<name>A0A7T0FZ12_9BACT</name>
<keyword evidence="8 10" id="KW-0648">Protein biosynthesis</keyword>
<dbReference type="InterPro" id="IPR008925">
    <property type="entry name" value="aa_tRNA-synth_I_cd-bd_sf"/>
</dbReference>
<evidence type="ECO:0000256" key="9">
    <source>
        <dbReference type="ARBA" id="ARBA00023146"/>
    </source>
</evidence>
<dbReference type="PANTHER" id="PTHR43311">
    <property type="entry name" value="GLUTAMATE--TRNA LIGASE"/>
    <property type="match status" value="1"/>
</dbReference>
<dbReference type="Pfam" id="PF00749">
    <property type="entry name" value="tRNA-synt_1c"/>
    <property type="match status" value="1"/>
</dbReference>
<evidence type="ECO:0000256" key="3">
    <source>
        <dbReference type="ARBA" id="ARBA00011245"/>
    </source>
</evidence>
<comment type="catalytic activity">
    <reaction evidence="10">
        <text>tRNA(Glu) + L-glutamate + ATP = L-glutamyl-tRNA(Glu) + AMP + diphosphate</text>
        <dbReference type="Rhea" id="RHEA:23540"/>
        <dbReference type="Rhea" id="RHEA-COMP:9663"/>
        <dbReference type="Rhea" id="RHEA-COMP:9680"/>
        <dbReference type="ChEBI" id="CHEBI:29985"/>
        <dbReference type="ChEBI" id="CHEBI:30616"/>
        <dbReference type="ChEBI" id="CHEBI:33019"/>
        <dbReference type="ChEBI" id="CHEBI:78442"/>
        <dbReference type="ChEBI" id="CHEBI:78520"/>
        <dbReference type="ChEBI" id="CHEBI:456215"/>
        <dbReference type="EC" id="6.1.1.17"/>
    </reaction>
</comment>
<dbReference type="Gene3D" id="1.10.10.350">
    <property type="match status" value="1"/>
</dbReference>